<evidence type="ECO:0000313" key="1">
    <source>
        <dbReference type="EMBL" id="KKN64742.1"/>
    </source>
</evidence>
<sequence>MTKQEEIGAGIYRILDTQGFPRCGMCGRDDCFLCMTTEIVEYLHSLGVVIKVDRELPSLCPAVDPHYEHIYRLGQADLIDRGGYAAVESLIEE</sequence>
<name>A0A0F9SQH0_9ZZZZ</name>
<gene>
    <name evidence="1" type="ORF">LCGC14_0488740</name>
</gene>
<organism evidence="1">
    <name type="scientific">marine sediment metagenome</name>
    <dbReference type="NCBI Taxonomy" id="412755"/>
    <lineage>
        <taxon>unclassified sequences</taxon>
        <taxon>metagenomes</taxon>
        <taxon>ecological metagenomes</taxon>
    </lineage>
</organism>
<comment type="caution">
    <text evidence="1">The sequence shown here is derived from an EMBL/GenBank/DDBJ whole genome shotgun (WGS) entry which is preliminary data.</text>
</comment>
<dbReference type="EMBL" id="LAZR01000545">
    <property type="protein sequence ID" value="KKN64742.1"/>
    <property type="molecule type" value="Genomic_DNA"/>
</dbReference>
<protein>
    <submittedName>
        <fullName evidence="1">Uncharacterized protein</fullName>
    </submittedName>
</protein>
<dbReference type="AlphaFoldDB" id="A0A0F9SQH0"/>
<accession>A0A0F9SQH0</accession>
<reference evidence="1" key="1">
    <citation type="journal article" date="2015" name="Nature">
        <title>Complex archaea that bridge the gap between prokaryotes and eukaryotes.</title>
        <authorList>
            <person name="Spang A."/>
            <person name="Saw J.H."/>
            <person name="Jorgensen S.L."/>
            <person name="Zaremba-Niedzwiedzka K."/>
            <person name="Martijn J."/>
            <person name="Lind A.E."/>
            <person name="van Eijk R."/>
            <person name="Schleper C."/>
            <person name="Guy L."/>
            <person name="Ettema T.J."/>
        </authorList>
    </citation>
    <scope>NUCLEOTIDE SEQUENCE</scope>
</reference>
<proteinExistence type="predicted"/>